<protein>
    <submittedName>
        <fullName evidence="1">Uncharacterized protein</fullName>
    </submittedName>
</protein>
<keyword evidence="2" id="KW-1185">Reference proteome</keyword>
<evidence type="ECO:0000313" key="1">
    <source>
        <dbReference type="EMBL" id="GEO36543.1"/>
    </source>
</evidence>
<dbReference type="AlphaFoldDB" id="A0A512DJ84"/>
<dbReference type="EMBL" id="BJYZ01000002">
    <property type="protein sequence ID" value="GEO36543.1"/>
    <property type="molecule type" value="Genomic_DNA"/>
</dbReference>
<accession>A0A512DJ84</accession>
<dbReference type="Proteomes" id="UP000321523">
    <property type="component" value="Unassembled WGS sequence"/>
</dbReference>
<gene>
    <name evidence="1" type="ORF">SAE02_06910</name>
</gene>
<sequence length="76" mass="9157">MRPRFGQAVLTDDDRERLRDRLERLGEQKVRLMSGVDCVRYFGNWQAAELVDEWLEYKDAERQRQSGLLQRLFGKR</sequence>
<reference evidence="1 2" key="1">
    <citation type="submission" date="2019-07" db="EMBL/GenBank/DDBJ databases">
        <title>Whole genome shotgun sequence of Skermanella aerolata NBRC 106429.</title>
        <authorList>
            <person name="Hosoyama A."/>
            <person name="Uohara A."/>
            <person name="Ohji S."/>
            <person name="Ichikawa N."/>
        </authorList>
    </citation>
    <scope>NUCLEOTIDE SEQUENCE [LARGE SCALE GENOMIC DNA]</scope>
    <source>
        <strain evidence="1 2">NBRC 106429</strain>
    </source>
</reference>
<organism evidence="1 2">
    <name type="scientific">Skermanella aerolata</name>
    <dbReference type="NCBI Taxonomy" id="393310"/>
    <lineage>
        <taxon>Bacteria</taxon>
        <taxon>Pseudomonadati</taxon>
        <taxon>Pseudomonadota</taxon>
        <taxon>Alphaproteobacteria</taxon>
        <taxon>Rhodospirillales</taxon>
        <taxon>Azospirillaceae</taxon>
        <taxon>Skermanella</taxon>
    </lineage>
</organism>
<name>A0A512DJ84_9PROT</name>
<evidence type="ECO:0000313" key="2">
    <source>
        <dbReference type="Proteomes" id="UP000321523"/>
    </source>
</evidence>
<comment type="caution">
    <text evidence="1">The sequence shown here is derived from an EMBL/GenBank/DDBJ whole genome shotgun (WGS) entry which is preliminary data.</text>
</comment>
<proteinExistence type="predicted"/>
<dbReference type="OrthoDB" id="7306743at2"/>